<dbReference type="PANTHER" id="PTHR14218">
    <property type="entry name" value="PROTEASE S8 TRIPEPTIDYL PEPTIDASE I CLN2"/>
    <property type="match status" value="1"/>
</dbReference>
<dbReference type="GO" id="GO:0046872">
    <property type="term" value="F:metal ion binding"/>
    <property type="evidence" value="ECO:0007669"/>
    <property type="project" value="UniProtKB-UniRule"/>
</dbReference>
<accession>A0AAD7FIT3</accession>
<dbReference type="AlphaFoldDB" id="A0AAD7FIT3"/>
<dbReference type="SUPFAM" id="SSF52743">
    <property type="entry name" value="Subtilisin-like"/>
    <property type="match status" value="1"/>
</dbReference>
<evidence type="ECO:0000259" key="13">
    <source>
        <dbReference type="PROSITE" id="PS51695"/>
    </source>
</evidence>
<comment type="subcellular location">
    <subcellularLocation>
        <location evidence="3">Secreted</location>
        <location evidence="3">Extracellular space</location>
    </subcellularLocation>
</comment>
<dbReference type="GO" id="GO:0006508">
    <property type="term" value="P:proteolysis"/>
    <property type="evidence" value="ECO:0007669"/>
    <property type="project" value="UniProtKB-KW"/>
</dbReference>
<evidence type="ECO:0000256" key="11">
    <source>
        <dbReference type="PROSITE-ProRule" id="PRU01032"/>
    </source>
</evidence>
<dbReference type="InterPro" id="IPR036852">
    <property type="entry name" value="Peptidase_S8/S53_dom_sf"/>
</dbReference>
<evidence type="ECO:0000256" key="3">
    <source>
        <dbReference type="ARBA" id="ARBA00004239"/>
    </source>
</evidence>
<evidence type="ECO:0000313" key="14">
    <source>
        <dbReference type="EMBL" id="KAJ7622361.1"/>
    </source>
</evidence>
<feature type="binding site" evidence="11">
    <location>
        <position position="518"/>
    </location>
    <ligand>
        <name>Ca(2+)</name>
        <dbReference type="ChEBI" id="CHEBI:29108"/>
    </ligand>
</feature>
<keyword evidence="5 11" id="KW-0645">Protease</keyword>
<proteinExistence type="predicted"/>
<dbReference type="PANTHER" id="PTHR14218:SF15">
    <property type="entry name" value="TRIPEPTIDYL-PEPTIDASE 1"/>
    <property type="match status" value="1"/>
</dbReference>
<keyword evidence="7 11" id="KW-0378">Hydrolase</keyword>
<keyword evidence="9 11" id="KW-0106">Calcium</keyword>
<feature type="binding site" evidence="11">
    <location>
        <position position="519"/>
    </location>
    <ligand>
        <name>Ca(2+)</name>
        <dbReference type="ChEBI" id="CHEBI:29108"/>
    </ligand>
</feature>
<evidence type="ECO:0000313" key="15">
    <source>
        <dbReference type="Proteomes" id="UP001221142"/>
    </source>
</evidence>
<dbReference type="Gene3D" id="3.40.50.200">
    <property type="entry name" value="Peptidase S8/S53 domain"/>
    <property type="match status" value="1"/>
</dbReference>
<keyword evidence="8 11" id="KW-0720">Serine protease</keyword>
<evidence type="ECO:0000256" key="9">
    <source>
        <dbReference type="ARBA" id="ARBA00022837"/>
    </source>
</evidence>
<evidence type="ECO:0000256" key="1">
    <source>
        <dbReference type="ARBA" id="ARBA00001910"/>
    </source>
</evidence>
<evidence type="ECO:0000256" key="7">
    <source>
        <dbReference type="ARBA" id="ARBA00022801"/>
    </source>
</evidence>
<organism evidence="14 15">
    <name type="scientific">Roridomyces roridus</name>
    <dbReference type="NCBI Taxonomy" id="1738132"/>
    <lineage>
        <taxon>Eukaryota</taxon>
        <taxon>Fungi</taxon>
        <taxon>Dikarya</taxon>
        <taxon>Basidiomycota</taxon>
        <taxon>Agaricomycotina</taxon>
        <taxon>Agaricomycetes</taxon>
        <taxon>Agaricomycetidae</taxon>
        <taxon>Agaricales</taxon>
        <taxon>Marasmiineae</taxon>
        <taxon>Mycenaceae</taxon>
        <taxon>Roridomyces</taxon>
    </lineage>
</organism>
<dbReference type="SUPFAM" id="SSF54897">
    <property type="entry name" value="Protease propeptides/inhibitors"/>
    <property type="match status" value="1"/>
</dbReference>
<name>A0AAD7FIT3_9AGAR</name>
<comment type="caution">
    <text evidence="14">The sequence shown here is derived from an EMBL/GenBank/DDBJ whole genome shotgun (WGS) entry which is preliminary data.</text>
</comment>
<dbReference type="GO" id="GO:0008240">
    <property type="term" value="F:tripeptidyl-peptidase activity"/>
    <property type="evidence" value="ECO:0007669"/>
    <property type="project" value="UniProtKB-EC"/>
</dbReference>
<evidence type="ECO:0000256" key="4">
    <source>
        <dbReference type="ARBA" id="ARBA00012462"/>
    </source>
</evidence>
<dbReference type="InterPro" id="IPR000209">
    <property type="entry name" value="Peptidase_S8/S53_dom"/>
</dbReference>
<dbReference type="CDD" id="cd11377">
    <property type="entry name" value="Pro-peptidase_S53"/>
    <property type="match status" value="1"/>
</dbReference>
<evidence type="ECO:0000256" key="12">
    <source>
        <dbReference type="SAM" id="SignalP"/>
    </source>
</evidence>
<dbReference type="GO" id="GO:0005576">
    <property type="term" value="C:extracellular region"/>
    <property type="evidence" value="ECO:0007669"/>
    <property type="project" value="UniProtKB-SubCell"/>
</dbReference>
<evidence type="ECO:0000256" key="6">
    <source>
        <dbReference type="ARBA" id="ARBA00022723"/>
    </source>
</evidence>
<reference evidence="14" key="1">
    <citation type="submission" date="2023-03" db="EMBL/GenBank/DDBJ databases">
        <title>Massive genome expansion in bonnet fungi (Mycena s.s.) driven by repeated elements and novel gene families across ecological guilds.</title>
        <authorList>
            <consortium name="Lawrence Berkeley National Laboratory"/>
            <person name="Harder C.B."/>
            <person name="Miyauchi S."/>
            <person name="Viragh M."/>
            <person name="Kuo A."/>
            <person name="Thoen E."/>
            <person name="Andreopoulos B."/>
            <person name="Lu D."/>
            <person name="Skrede I."/>
            <person name="Drula E."/>
            <person name="Henrissat B."/>
            <person name="Morin E."/>
            <person name="Kohler A."/>
            <person name="Barry K."/>
            <person name="LaButti K."/>
            <person name="Morin E."/>
            <person name="Salamov A."/>
            <person name="Lipzen A."/>
            <person name="Mereny Z."/>
            <person name="Hegedus B."/>
            <person name="Baldrian P."/>
            <person name="Stursova M."/>
            <person name="Weitz H."/>
            <person name="Taylor A."/>
            <person name="Grigoriev I.V."/>
            <person name="Nagy L.G."/>
            <person name="Martin F."/>
            <person name="Kauserud H."/>
        </authorList>
    </citation>
    <scope>NUCLEOTIDE SEQUENCE</scope>
    <source>
        <strain evidence="14">9284</strain>
    </source>
</reference>
<keyword evidence="15" id="KW-1185">Reference proteome</keyword>
<gene>
    <name evidence="14" type="ORF">FB45DRAFT_124608</name>
</gene>
<keyword evidence="10" id="KW-0865">Zymogen</keyword>
<keyword evidence="6 11" id="KW-0479">Metal-binding</keyword>
<dbReference type="EMBL" id="JARKIF010000015">
    <property type="protein sequence ID" value="KAJ7622361.1"/>
    <property type="molecule type" value="Genomic_DNA"/>
</dbReference>
<dbReference type="InterPro" id="IPR030400">
    <property type="entry name" value="Sedolisin_dom"/>
</dbReference>
<evidence type="ECO:0000256" key="8">
    <source>
        <dbReference type="ARBA" id="ARBA00022825"/>
    </source>
</evidence>
<dbReference type="EC" id="3.4.14.10" evidence="4"/>
<feature type="domain" description="Peptidase S53" evidence="13">
    <location>
        <begin position="202"/>
        <end position="580"/>
    </location>
</feature>
<dbReference type="Pfam" id="PF00082">
    <property type="entry name" value="Peptidase_S8"/>
    <property type="match status" value="1"/>
</dbReference>
<evidence type="ECO:0000256" key="2">
    <source>
        <dbReference type="ARBA" id="ARBA00002451"/>
    </source>
</evidence>
<keyword evidence="12" id="KW-0732">Signal</keyword>
<dbReference type="InterPro" id="IPR050819">
    <property type="entry name" value="Tripeptidyl-peptidase_I"/>
</dbReference>
<dbReference type="SMART" id="SM00944">
    <property type="entry name" value="Pro-kuma_activ"/>
    <property type="match status" value="1"/>
</dbReference>
<feature type="chain" id="PRO_5042214992" description="tripeptidyl-peptidase II" evidence="12">
    <location>
        <begin position="19"/>
        <end position="581"/>
    </location>
</feature>
<comment type="cofactor">
    <cofactor evidence="11">
        <name>Ca(2+)</name>
        <dbReference type="ChEBI" id="CHEBI:29108"/>
    </cofactor>
    <text evidence="11">Binds 1 Ca(2+) ion per subunit.</text>
</comment>
<feature type="active site" description="Charge relay system" evidence="11">
    <location>
        <position position="282"/>
    </location>
</feature>
<evidence type="ECO:0000256" key="10">
    <source>
        <dbReference type="ARBA" id="ARBA00023145"/>
    </source>
</evidence>
<feature type="signal peptide" evidence="12">
    <location>
        <begin position="1"/>
        <end position="18"/>
    </location>
</feature>
<dbReference type="Proteomes" id="UP001221142">
    <property type="component" value="Unassembled WGS sequence"/>
</dbReference>
<feature type="active site" description="Charge relay system" evidence="11">
    <location>
        <position position="286"/>
    </location>
</feature>
<feature type="binding site" evidence="11">
    <location>
        <position position="560"/>
    </location>
    <ligand>
        <name>Ca(2+)</name>
        <dbReference type="ChEBI" id="CHEBI:29108"/>
    </ligand>
</feature>
<dbReference type="InterPro" id="IPR015366">
    <property type="entry name" value="S53_propep"/>
</dbReference>
<comment type="catalytic activity">
    <reaction evidence="1">
        <text>Release of an N-terminal tripeptide from a polypeptide.</text>
        <dbReference type="EC" id="3.4.14.10"/>
    </reaction>
</comment>
<dbReference type="GO" id="GO:0004252">
    <property type="term" value="F:serine-type endopeptidase activity"/>
    <property type="evidence" value="ECO:0007669"/>
    <property type="project" value="UniProtKB-UniRule"/>
</dbReference>
<dbReference type="CDD" id="cd04056">
    <property type="entry name" value="Peptidases_S53"/>
    <property type="match status" value="1"/>
</dbReference>
<sequence>MTPTRLALFLSLTRSVLSMVMHERISSVPPAFKLLGTPAPSQQIDLLVALVQSNMTGLEWVVEAVSTPSSPSYGQYLSADQVAQYVKPPAASVSTVLAWLGPNVASVTPYSPAGDILQVSLSIAQAEALFDTKFSTYTHMPSNGPPMIRAMNYSVPDVVQPHIQFVHPIVAFATRPRILAPFPQHVDDPRFNRRQLAPCEDIVRPVCLQEFYGLPNKTISSSADNKIGVQGYNDPSLGEYANLNDLSLFLGQFRPDIPATTSFQLVSLNGAKNLQDNSGGLEGQIDIQYTVGVAGGVPVTYLLDEGGDDAATSYMNTINWLLSQEHPPRVFTTSYGNEETDLTRSAATAVCNGYMQLAAMGISMIFASGDGGAADNQFGCTSFVPMFPPTCPYVTSVGGTFFQPPTAFQSSAGGFSNYFPVPRFQVADTQNYIKTAVHGAYSGMYNKSGRGFPDVAAEWEVYVVNAGGVTSIGGTSCASPIFASFIALVNDRLIAAGRPALGFLNPLLYSIGRAGLDDVVVGQSSGCSKSGTTGCVILGSPPDALTYKTNHRWNATTGWDPITGLGTPNFKGMLNALGLRD</sequence>
<dbReference type="PROSITE" id="PS51695">
    <property type="entry name" value="SEDOLISIN"/>
    <property type="match status" value="1"/>
</dbReference>
<feature type="binding site" evidence="11">
    <location>
        <position position="558"/>
    </location>
    <ligand>
        <name>Ca(2+)</name>
        <dbReference type="ChEBI" id="CHEBI:29108"/>
    </ligand>
</feature>
<feature type="active site" description="Charge relay system" evidence="11">
    <location>
        <position position="476"/>
    </location>
</feature>
<comment type="function">
    <text evidence="2">Secreted tripeptidyl-peptidase which degrades proteins at acidic pHs and is involved in virulence.</text>
</comment>
<dbReference type="Pfam" id="PF09286">
    <property type="entry name" value="Pro-kuma_activ"/>
    <property type="match status" value="1"/>
</dbReference>
<evidence type="ECO:0000256" key="5">
    <source>
        <dbReference type="ARBA" id="ARBA00022670"/>
    </source>
</evidence>
<protein>
    <recommendedName>
        <fullName evidence="4">tripeptidyl-peptidase II</fullName>
        <ecNumber evidence="4">3.4.14.10</ecNumber>
    </recommendedName>
</protein>